<reference evidence="2" key="2">
    <citation type="submission" date="2023-08" db="EMBL/GenBank/DDBJ databases">
        <title>Nitrogen cycling bacteria in agricultural field soils.</title>
        <authorList>
            <person name="Jang J."/>
        </authorList>
    </citation>
    <scope>NUCLEOTIDE SEQUENCE</scope>
    <source>
        <strain evidence="2">PS3-36</strain>
    </source>
</reference>
<keyword evidence="5" id="KW-1185">Reference proteome</keyword>
<organism evidence="3 4">
    <name type="scientific">Bacillus salipaludis</name>
    <dbReference type="NCBI Taxonomy" id="2547811"/>
    <lineage>
        <taxon>Bacteria</taxon>
        <taxon>Bacillati</taxon>
        <taxon>Bacillota</taxon>
        <taxon>Bacilli</taxon>
        <taxon>Bacillales</taxon>
        <taxon>Bacillaceae</taxon>
        <taxon>Bacillus</taxon>
    </lineage>
</organism>
<keyword evidence="1" id="KW-0472">Membrane</keyword>
<dbReference type="Proteomes" id="UP000295132">
    <property type="component" value="Unassembled WGS sequence"/>
</dbReference>
<dbReference type="Pfam" id="PF09991">
    <property type="entry name" value="DUF2232"/>
    <property type="match status" value="1"/>
</dbReference>
<protein>
    <submittedName>
        <fullName evidence="3">DUF2232 domain-containing protein</fullName>
    </submittedName>
    <submittedName>
        <fullName evidence="2">YybS family protein</fullName>
    </submittedName>
</protein>
<feature type="transmembrane region" description="Helical" evidence="1">
    <location>
        <begin position="239"/>
        <end position="266"/>
    </location>
</feature>
<feature type="transmembrane region" description="Helical" evidence="1">
    <location>
        <begin position="278"/>
        <end position="299"/>
    </location>
</feature>
<keyword evidence="1" id="KW-0812">Transmembrane</keyword>
<evidence type="ECO:0000313" key="4">
    <source>
        <dbReference type="Proteomes" id="UP000295132"/>
    </source>
</evidence>
<evidence type="ECO:0000313" key="3">
    <source>
        <dbReference type="EMBL" id="TDK63840.1"/>
    </source>
</evidence>
<dbReference type="PANTHER" id="PTHR41324:SF1">
    <property type="entry name" value="DUF2232 DOMAIN-CONTAINING PROTEIN"/>
    <property type="match status" value="1"/>
</dbReference>
<dbReference type="InterPro" id="IPR018710">
    <property type="entry name" value="DUF2232"/>
</dbReference>
<feature type="transmembrane region" description="Helical" evidence="1">
    <location>
        <begin position="100"/>
        <end position="123"/>
    </location>
</feature>
<name>A0A4R5VWV1_9BACI</name>
<dbReference type="AlphaFoldDB" id="A0A4R5VWV1"/>
<reference evidence="3 4" key="1">
    <citation type="submission" date="2019-03" db="EMBL/GenBank/DDBJ databases">
        <title>Bacillus niacini sp. nov. a Nicotinate-Metabolizing Mesophile Isolated from Soil.</title>
        <authorList>
            <person name="Zhang G."/>
        </authorList>
    </citation>
    <scope>NUCLEOTIDE SEQUENCE [LARGE SCALE GENOMIC DNA]</scope>
    <source>
        <strain evidence="3 4">WN066</strain>
    </source>
</reference>
<sequence>MKNARILTEGAILLAAFTVLLLLTIYVPLLAVIINFVLPLPFIMFTAKNQIKFTAAFFVAALFISFIAGSLMGLSITLIYGTTGAVMGYFIQKNKGRTSILISGTLTFMIGAVILYVISVAFFQFDLFHELLKAFKQSTIQSQELLKSGMTEEQYKKIVTQNENMLDMLQVLAPSVLIMSSIFSVFVIQLLCFPIAKRFGIPTPTWGKFRELSLPRSLLWYYLIVLAANLLSHPQKGTYYYAALINLTYILELFMVLQGFAFLYFLFYQRNISKGVRVVVTILAFIPIFLSIIRILGIIDLGLDLRKRFEKKE</sequence>
<accession>A0A4R5VWV1</accession>
<feature type="transmembrane region" description="Helical" evidence="1">
    <location>
        <begin position="171"/>
        <end position="196"/>
    </location>
</feature>
<dbReference type="RefSeq" id="WP_133332803.1">
    <property type="nucleotide sequence ID" value="NZ_JAVGVR010000001.1"/>
</dbReference>
<keyword evidence="1" id="KW-1133">Transmembrane helix</keyword>
<dbReference type="EMBL" id="SMYO01000002">
    <property type="protein sequence ID" value="TDK63840.1"/>
    <property type="molecule type" value="Genomic_DNA"/>
</dbReference>
<dbReference type="PANTHER" id="PTHR41324">
    <property type="entry name" value="MEMBRANE PROTEIN-RELATED"/>
    <property type="match status" value="1"/>
</dbReference>
<dbReference type="EMBL" id="JAVGVR010000001">
    <property type="protein sequence ID" value="MDQ6595325.1"/>
    <property type="molecule type" value="Genomic_DNA"/>
</dbReference>
<dbReference type="Proteomes" id="UP001178888">
    <property type="component" value="Unassembled WGS sequence"/>
</dbReference>
<feature type="transmembrane region" description="Helical" evidence="1">
    <location>
        <begin position="217"/>
        <end position="233"/>
    </location>
</feature>
<gene>
    <name evidence="3" type="ORF">E2K98_02905</name>
    <name evidence="2" type="ORF">RCG21_02450</name>
</gene>
<evidence type="ECO:0000313" key="5">
    <source>
        <dbReference type="Proteomes" id="UP001178888"/>
    </source>
</evidence>
<feature type="transmembrane region" description="Helical" evidence="1">
    <location>
        <begin position="12"/>
        <end position="37"/>
    </location>
</feature>
<proteinExistence type="predicted"/>
<evidence type="ECO:0000313" key="2">
    <source>
        <dbReference type="EMBL" id="MDQ6595325.1"/>
    </source>
</evidence>
<evidence type="ECO:0000256" key="1">
    <source>
        <dbReference type="SAM" id="Phobius"/>
    </source>
</evidence>
<comment type="caution">
    <text evidence="3">The sequence shown here is derived from an EMBL/GenBank/DDBJ whole genome shotgun (WGS) entry which is preliminary data.</text>
</comment>
<feature type="transmembrane region" description="Helical" evidence="1">
    <location>
        <begin position="57"/>
        <end position="80"/>
    </location>
</feature>